<dbReference type="Gene3D" id="1.10.1660.10">
    <property type="match status" value="1"/>
</dbReference>
<keyword evidence="3" id="KW-0238">DNA-binding</keyword>
<reference evidence="6 7" key="1">
    <citation type="submission" date="2019-02" db="EMBL/GenBank/DDBJ databases">
        <title>Kribbella capetownensis sp. nov. and Kribbella speibonae sp. nov., isolated from soil.</title>
        <authorList>
            <person name="Curtis S.M."/>
            <person name="Norton I."/>
            <person name="Everest G.J."/>
            <person name="Meyers P.R."/>
        </authorList>
    </citation>
    <scope>NUCLEOTIDE SEQUENCE [LARGE SCALE GENOMIC DNA]</scope>
    <source>
        <strain evidence="6 7">YM55</strain>
    </source>
</reference>
<dbReference type="PANTHER" id="PTHR30204">
    <property type="entry name" value="REDOX-CYCLING DRUG-SENSING TRANSCRIPTIONAL ACTIVATOR SOXR"/>
    <property type="match status" value="1"/>
</dbReference>
<dbReference type="EMBL" id="SJKC01000002">
    <property type="protein sequence ID" value="TCC38459.1"/>
    <property type="molecule type" value="Genomic_DNA"/>
</dbReference>
<keyword evidence="1" id="KW-0678">Repressor</keyword>
<comment type="caution">
    <text evidence="6">The sequence shown here is derived from an EMBL/GenBank/DDBJ whole genome shotgun (WGS) entry which is preliminary data.</text>
</comment>
<evidence type="ECO:0000256" key="1">
    <source>
        <dbReference type="ARBA" id="ARBA00022491"/>
    </source>
</evidence>
<evidence type="ECO:0000256" key="3">
    <source>
        <dbReference type="ARBA" id="ARBA00023125"/>
    </source>
</evidence>
<evidence type="ECO:0000313" key="6">
    <source>
        <dbReference type="EMBL" id="TCC38459.1"/>
    </source>
</evidence>
<dbReference type="Pfam" id="PF13411">
    <property type="entry name" value="MerR_1"/>
    <property type="match status" value="1"/>
</dbReference>
<evidence type="ECO:0000256" key="2">
    <source>
        <dbReference type="ARBA" id="ARBA00023015"/>
    </source>
</evidence>
<name>A0A4R0IYD9_9ACTN</name>
<dbReference type="SUPFAM" id="SSF46955">
    <property type="entry name" value="Putative DNA-binding domain"/>
    <property type="match status" value="1"/>
</dbReference>
<keyword evidence="4" id="KW-0804">Transcription</keyword>
<dbReference type="PROSITE" id="PS50937">
    <property type="entry name" value="HTH_MERR_2"/>
    <property type="match status" value="1"/>
</dbReference>
<dbReference type="Proteomes" id="UP000294225">
    <property type="component" value="Unassembled WGS sequence"/>
</dbReference>
<accession>A0A4R0IYD9</accession>
<dbReference type="InterPro" id="IPR009061">
    <property type="entry name" value="DNA-bd_dom_put_sf"/>
</dbReference>
<sequence>MLTIGELAGRCGLATHVLRHWEDEGLLAPERVAGRRQYDDAQVARVVMIQRAKAAGLSLAQIRRMFDAPNGSERRAVLGEQDALLDAQIRRAQESKQLLEHALNCEAPDFTECPHFQRLIALPGTACGGSMR</sequence>
<dbReference type="InterPro" id="IPR047057">
    <property type="entry name" value="MerR_fam"/>
</dbReference>
<evidence type="ECO:0000259" key="5">
    <source>
        <dbReference type="PROSITE" id="PS50937"/>
    </source>
</evidence>
<evidence type="ECO:0000313" key="7">
    <source>
        <dbReference type="Proteomes" id="UP000294225"/>
    </source>
</evidence>
<feature type="domain" description="HTH merR-type" evidence="5">
    <location>
        <begin position="1"/>
        <end position="68"/>
    </location>
</feature>
<dbReference type="GO" id="GO:0003677">
    <property type="term" value="F:DNA binding"/>
    <property type="evidence" value="ECO:0007669"/>
    <property type="project" value="UniProtKB-KW"/>
</dbReference>
<keyword evidence="2" id="KW-0805">Transcription regulation</keyword>
<dbReference type="PRINTS" id="PR00040">
    <property type="entry name" value="HTHMERR"/>
</dbReference>
<dbReference type="GO" id="GO:0003700">
    <property type="term" value="F:DNA-binding transcription factor activity"/>
    <property type="evidence" value="ECO:0007669"/>
    <property type="project" value="InterPro"/>
</dbReference>
<dbReference type="AlphaFoldDB" id="A0A4R0IYD9"/>
<protein>
    <submittedName>
        <fullName evidence="6">MerR family transcriptional regulator</fullName>
    </submittedName>
</protein>
<evidence type="ECO:0000256" key="4">
    <source>
        <dbReference type="ARBA" id="ARBA00023163"/>
    </source>
</evidence>
<dbReference type="PANTHER" id="PTHR30204:SF69">
    <property type="entry name" value="MERR-FAMILY TRANSCRIPTIONAL REGULATOR"/>
    <property type="match status" value="1"/>
</dbReference>
<dbReference type="RefSeq" id="WP_131497082.1">
    <property type="nucleotide sequence ID" value="NZ_SJKC01000002.1"/>
</dbReference>
<gene>
    <name evidence="6" type="ORF">E0H92_18710</name>
</gene>
<dbReference type="SMART" id="SM00422">
    <property type="entry name" value="HTH_MERR"/>
    <property type="match status" value="1"/>
</dbReference>
<organism evidence="6 7">
    <name type="scientific">Kribbella speibonae</name>
    <dbReference type="NCBI Taxonomy" id="1572660"/>
    <lineage>
        <taxon>Bacteria</taxon>
        <taxon>Bacillati</taxon>
        <taxon>Actinomycetota</taxon>
        <taxon>Actinomycetes</taxon>
        <taxon>Propionibacteriales</taxon>
        <taxon>Kribbellaceae</taxon>
        <taxon>Kribbella</taxon>
    </lineage>
</organism>
<proteinExistence type="predicted"/>
<dbReference type="InterPro" id="IPR000551">
    <property type="entry name" value="MerR-type_HTH_dom"/>
</dbReference>
<dbReference type="PROSITE" id="PS00552">
    <property type="entry name" value="HTH_MERR_1"/>
    <property type="match status" value="1"/>
</dbReference>